<keyword evidence="1" id="KW-1133">Transmembrane helix</keyword>
<keyword evidence="1" id="KW-0472">Membrane</keyword>
<evidence type="ECO:0000256" key="1">
    <source>
        <dbReference type="SAM" id="Phobius"/>
    </source>
</evidence>
<dbReference type="EMBL" id="CP093326">
    <property type="protein sequence ID" value="UNK45851.1"/>
    <property type="molecule type" value="Genomic_DNA"/>
</dbReference>
<sequence>MNQTPRTLNRILITLLGLLLMLAGGTALALALVPALAGWWHAATAQAGANLQAVLDATTLPGQRDSWLWIVASLLLLLLVLLMIAWVAQQGKGRTGTIAADYDGDGAPGAVQLSSGVAEQALRAALLERDSILHATVTAFDYDGGGALRIRVVPRLGVSPQAVADEVSDLVEALDLALGMSFPVVIHLVAGARSRLVRADRVR</sequence>
<dbReference type="Proteomes" id="UP000829069">
    <property type="component" value="Chromosome"/>
</dbReference>
<dbReference type="RefSeq" id="WP_127513075.1">
    <property type="nucleotide sequence ID" value="NZ_CP093326.1"/>
</dbReference>
<proteinExistence type="predicted"/>
<keyword evidence="1" id="KW-0812">Transmembrane</keyword>
<organism evidence="2 3">
    <name type="scientific">Arthrobacter sulfonylureivorans</name>
    <dbReference type="NCBI Taxonomy" id="2486855"/>
    <lineage>
        <taxon>Bacteria</taxon>
        <taxon>Bacillati</taxon>
        <taxon>Actinomycetota</taxon>
        <taxon>Actinomycetes</taxon>
        <taxon>Micrococcales</taxon>
        <taxon>Micrococcaceae</taxon>
        <taxon>Arthrobacter</taxon>
    </lineage>
</organism>
<protein>
    <recommendedName>
        <fullName evidence="4">Alkaline shock response membrane anchor protein AmaP</fullName>
    </recommendedName>
</protein>
<gene>
    <name evidence="2" type="ORF">MNQ99_00185</name>
</gene>
<name>A0ABY3W8Q1_9MICC</name>
<evidence type="ECO:0008006" key="4">
    <source>
        <dbReference type="Google" id="ProtNLM"/>
    </source>
</evidence>
<reference evidence="2 3" key="1">
    <citation type="submission" date="2022-03" db="EMBL/GenBank/DDBJ databases">
        <title>Isotopic signatures of nitrous oxide derived from detoxification processes.</title>
        <authorList>
            <person name="Behrendt U."/>
            <person name="Buchen C."/>
            <person name="Well R."/>
            <person name="Ulrich A."/>
            <person name="Rohe L."/>
            <person name="Kolb S."/>
            <person name="Schloter M."/>
            <person name="Horn M.A."/>
            <person name="Augustin J."/>
        </authorList>
    </citation>
    <scope>NUCLEOTIDE SEQUENCE [LARGE SCALE GENOMIC DNA]</scope>
    <source>
        <strain evidence="2 3">S4-C24</strain>
    </source>
</reference>
<evidence type="ECO:0000313" key="2">
    <source>
        <dbReference type="EMBL" id="UNK45851.1"/>
    </source>
</evidence>
<evidence type="ECO:0000313" key="3">
    <source>
        <dbReference type="Proteomes" id="UP000829069"/>
    </source>
</evidence>
<accession>A0ABY3W8Q1</accession>
<feature type="transmembrane region" description="Helical" evidence="1">
    <location>
        <begin position="67"/>
        <end position="88"/>
    </location>
</feature>
<keyword evidence="3" id="KW-1185">Reference proteome</keyword>